<dbReference type="AlphaFoldDB" id="D8PV20"/>
<name>D8PV20_SCHCM</name>
<evidence type="ECO:0000313" key="3">
    <source>
        <dbReference type="Proteomes" id="UP000007431"/>
    </source>
</evidence>
<evidence type="ECO:0000256" key="1">
    <source>
        <dbReference type="SAM" id="MobiDB-lite"/>
    </source>
</evidence>
<dbReference type="InParanoid" id="D8PV20"/>
<evidence type="ECO:0000313" key="2">
    <source>
        <dbReference type="EMBL" id="EFJ00798.1"/>
    </source>
</evidence>
<keyword evidence="3" id="KW-1185">Reference proteome</keyword>
<sequence length="414" mass="45403">MTGRPPSSPVPPLITLVDVNFGFAILLNGSTSLSLSLVSISIRVLAASIQPTTCVSYRRDHPTTGPALPRVLRLSMQSVPTCTFLDDLGTRRQTRRRPRHGFIAPRAATSFDLAATRAPPRELGTVVHALGVFRHRSCTRRLPSRLASALLTLKRAPRRAERQGMMSRPTPHDRRVKPIGGTPHDAGNSATLPHPCSEFDVPDLGRSLDDCLDRASSIANCREAIQASLGSSRARREEGIIRHDLKVSPLLLLASLESIESAVYAPSPLYRPRRCLDEMDTYMTPLTRHEGLCGTVQSRDIAPPPSLRPLAYASAPHASEITHSFDKFLTRFLVGGIYDFLCRSGSPMRLSTTPRRGGGADSPSEGWISRLSLSMTRMRTNMHSAHRRGLAQPERAWGGVFECDLVVLRRSSSS</sequence>
<feature type="region of interest" description="Disordered" evidence="1">
    <location>
        <begin position="154"/>
        <end position="181"/>
    </location>
</feature>
<gene>
    <name evidence="2" type="ORF">SCHCODRAFT_105050</name>
</gene>
<proteinExistence type="predicted"/>
<dbReference type="Proteomes" id="UP000007431">
    <property type="component" value="Unassembled WGS sequence"/>
</dbReference>
<accession>D8PV20</accession>
<reference evidence="2 3" key="1">
    <citation type="journal article" date="2010" name="Nat. Biotechnol.">
        <title>Genome sequence of the model mushroom Schizophyllum commune.</title>
        <authorList>
            <person name="Ohm R.A."/>
            <person name="de Jong J.F."/>
            <person name="Lugones L.G."/>
            <person name="Aerts A."/>
            <person name="Kothe E."/>
            <person name="Stajich J.E."/>
            <person name="de Vries R.P."/>
            <person name="Record E."/>
            <person name="Levasseur A."/>
            <person name="Baker S.E."/>
            <person name="Bartholomew K.A."/>
            <person name="Coutinho P.M."/>
            <person name="Erdmann S."/>
            <person name="Fowler T.J."/>
            <person name="Gathman A.C."/>
            <person name="Lombard V."/>
            <person name="Henrissat B."/>
            <person name="Knabe N."/>
            <person name="Kuees U."/>
            <person name="Lilly W.W."/>
            <person name="Lindquist E."/>
            <person name="Lucas S."/>
            <person name="Magnuson J.K."/>
            <person name="Piumi F."/>
            <person name="Raudaskoski M."/>
            <person name="Salamov A."/>
            <person name="Schmutz J."/>
            <person name="Schwarze F.W.M.R."/>
            <person name="vanKuyk P.A."/>
            <person name="Horton J.S."/>
            <person name="Grigoriev I.V."/>
            <person name="Woesten H.A.B."/>
        </authorList>
    </citation>
    <scope>NUCLEOTIDE SEQUENCE [LARGE SCALE GENOMIC DNA]</scope>
    <source>
        <strain evidence="3">H4-8 / FGSC 9210</strain>
    </source>
</reference>
<dbReference type="EMBL" id="GL377303">
    <property type="protein sequence ID" value="EFJ00798.1"/>
    <property type="molecule type" value="Genomic_DNA"/>
</dbReference>
<organism evidence="3">
    <name type="scientific">Schizophyllum commune (strain H4-8 / FGSC 9210)</name>
    <name type="common">Split gill fungus</name>
    <dbReference type="NCBI Taxonomy" id="578458"/>
    <lineage>
        <taxon>Eukaryota</taxon>
        <taxon>Fungi</taxon>
        <taxon>Dikarya</taxon>
        <taxon>Basidiomycota</taxon>
        <taxon>Agaricomycotina</taxon>
        <taxon>Agaricomycetes</taxon>
        <taxon>Agaricomycetidae</taxon>
        <taxon>Agaricales</taxon>
        <taxon>Schizophyllaceae</taxon>
        <taxon>Schizophyllum</taxon>
    </lineage>
</organism>
<protein>
    <submittedName>
        <fullName evidence="2">Uncharacterized protein</fullName>
    </submittedName>
</protein>
<feature type="non-terminal residue" evidence="2">
    <location>
        <position position="414"/>
    </location>
</feature>
<dbReference type="HOGENOM" id="CLU_580261_0_0_1"/>
<dbReference type="VEuPathDB" id="FungiDB:SCHCODRAFT_0105050"/>